<organism evidence="1 2">
    <name type="scientific">Zophobas morio</name>
    <dbReference type="NCBI Taxonomy" id="2755281"/>
    <lineage>
        <taxon>Eukaryota</taxon>
        <taxon>Metazoa</taxon>
        <taxon>Ecdysozoa</taxon>
        <taxon>Arthropoda</taxon>
        <taxon>Hexapoda</taxon>
        <taxon>Insecta</taxon>
        <taxon>Pterygota</taxon>
        <taxon>Neoptera</taxon>
        <taxon>Endopterygota</taxon>
        <taxon>Coleoptera</taxon>
        <taxon>Polyphaga</taxon>
        <taxon>Cucujiformia</taxon>
        <taxon>Tenebrionidae</taxon>
        <taxon>Zophobas</taxon>
    </lineage>
</organism>
<keyword evidence="2" id="KW-1185">Reference proteome</keyword>
<name>A0AA38MLK3_9CUCU</name>
<dbReference type="EMBL" id="JALNTZ010000002">
    <property type="protein sequence ID" value="KAJ3660579.1"/>
    <property type="molecule type" value="Genomic_DNA"/>
</dbReference>
<dbReference type="Proteomes" id="UP001168821">
    <property type="component" value="Unassembled WGS sequence"/>
</dbReference>
<gene>
    <name evidence="1" type="ORF">Zmor_005021</name>
</gene>
<accession>A0AA38MLK3</accession>
<sequence length="119" mass="13600">MNHVCPTIQENVAVAQRRILEARYVWDICLKLLIGVEPCKAEILCKDVLIDVNVVFRSKKFSESLVKEGAIKYLEGYFVLPHPKCIHIYLRNKKLKQKLPGLEGSNQFRGPPEFGGFKS</sequence>
<protein>
    <submittedName>
        <fullName evidence="1">Uncharacterized protein</fullName>
    </submittedName>
</protein>
<evidence type="ECO:0000313" key="2">
    <source>
        <dbReference type="Proteomes" id="UP001168821"/>
    </source>
</evidence>
<reference evidence="1" key="1">
    <citation type="journal article" date="2023" name="G3 (Bethesda)">
        <title>Whole genome assemblies of Zophobas morio and Tenebrio molitor.</title>
        <authorList>
            <person name="Kaur S."/>
            <person name="Stinson S.A."/>
            <person name="diCenzo G.C."/>
        </authorList>
    </citation>
    <scope>NUCLEOTIDE SEQUENCE</scope>
    <source>
        <strain evidence="1">QUZm001</strain>
    </source>
</reference>
<comment type="caution">
    <text evidence="1">The sequence shown here is derived from an EMBL/GenBank/DDBJ whole genome shotgun (WGS) entry which is preliminary data.</text>
</comment>
<proteinExistence type="predicted"/>
<dbReference type="AlphaFoldDB" id="A0AA38MLK3"/>
<evidence type="ECO:0000313" key="1">
    <source>
        <dbReference type="EMBL" id="KAJ3660579.1"/>
    </source>
</evidence>